<keyword evidence="2" id="KW-1185">Reference proteome</keyword>
<evidence type="ECO:0000313" key="1">
    <source>
        <dbReference type="EMBL" id="GFH59116.1"/>
    </source>
</evidence>
<gene>
    <name evidence="1" type="ORF">CTEN210_15592</name>
</gene>
<accession>A0AAD3HDE1</accession>
<dbReference type="EMBL" id="BLLK01000062">
    <property type="protein sequence ID" value="GFH59116.1"/>
    <property type="molecule type" value="Genomic_DNA"/>
</dbReference>
<evidence type="ECO:0000313" key="2">
    <source>
        <dbReference type="Proteomes" id="UP001054902"/>
    </source>
</evidence>
<comment type="caution">
    <text evidence="1">The sequence shown here is derived from an EMBL/GenBank/DDBJ whole genome shotgun (WGS) entry which is preliminary data.</text>
</comment>
<reference evidence="1 2" key="1">
    <citation type="journal article" date="2021" name="Sci. Rep.">
        <title>The genome of the diatom Chaetoceros tenuissimus carries an ancient integrated fragment of an extant virus.</title>
        <authorList>
            <person name="Hongo Y."/>
            <person name="Kimura K."/>
            <person name="Takaki Y."/>
            <person name="Yoshida Y."/>
            <person name="Baba S."/>
            <person name="Kobayashi G."/>
            <person name="Nagasaki K."/>
            <person name="Hano T."/>
            <person name="Tomaru Y."/>
        </authorList>
    </citation>
    <scope>NUCLEOTIDE SEQUENCE [LARGE SCALE GENOMIC DNA]</scope>
    <source>
        <strain evidence="1 2">NIES-3715</strain>
    </source>
</reference>
<name>A0AAD3HDE1_9STRA</name>
<organism evidence="1 2">
    <name type="scientific">Chaetoceros tenuissimus</name>
    <dbReference type="NCBI Taxonomy" id="426638"/>
    <lineage>
        <taxon>Eukaryota</taxon>
        <taxon>Sar</taxon>
        <taxon>Stramenopiles</taxon>
        <taxon>Ochrophyta</taxon>
        <taxon>Bacillariophyta</taxon>
        <taxon>Coscinodiscophyceae</taxon>
        <taxon>Chaetocerotophycidae</taxon>
        <taxon>Chaetocerotales</taxon>
        <taxon>Chaetocerotaceae</taxon>
        <taxon>Chaetoceros</taxon>
    </lineage>
</organism>
<sequence>MSGEQTTQHFMQNVFSSQKDVFVDLRHENFDDSSLGLQQKLESISQSNSNLVNNKAEIRVSQITNCVGFGSCVPSCAGVVPKDDE</sequence>
<protein>
    <submittedName>
        <fullName evidence="1">Uncharacterized protein</fullName>
    </submittedName>
</protein>
<dbReference type="Proteomes" id="UP001054902">
    <property type="component" value="Unassembled WGS sequence"/>
</dbReference>
<proteinExistence type="predicted"/>
<dbReference type="AlphaFoldDB" id="A0AAD3HDE1"/>